<dbReference type="EMBL" id="NCVQ01000007">
    <property type="protein sequence ID" value="PWZ18175.1"/>
    <property type="molecule type" value="Genomic_DNA"/>
</dbReference>
<feature type="transmembrane region" description="Helical" evidence="1">
    <location>
        <begin position="37"/>
        <end position="60"/>
    </location>
</feature>
<dbReference type="Proteomes" id="UP000251960">
    <property type="component" value="Chromosome 6"/>
</dbReference>
<feature type="non-terminal residue" evidence="2">
    <location>
        <position position="1"/>
    </location>
</feature>
<evidence type="ECO:0000313" key="2">
    <source>
        <dbReference type="EMBL" id="PWZ18175.1"/>
    </source>
</evidence>
<keyword evidence="1" id="KW-0812">Transmembrane</keyword>
<comment type="caution">
    <text evidence="2">The sequence shown here is derived from an EMBL/GenBank/DDBJ whole genome shotgun (WGS) entry which is preliminary data.</text>
</comment>
<dbReference type="AlphaFoldDB" id="A0A3L6EBR9"/>
<gene>
    <name evidence="2" type="ORF">Zm00014a_030943</name>
</gene>
<sequence>VAVPQPRLVGLGEPEQLDVVVVTDDADPENADAVAVLLLRLSCCCCCCCAAAFCFLARVLQKFLISLSVRPGRLLAMRDQRLPHCAWSWRMSRSSSAVMRPRRSPGWR</sequence>
<evidence type="ECO:0000256" key="1">
    <source>
        <dbReference type="SAM" id="Phobius"/>
    </source>
</evidence>
<reference evidence="2 3" key="1">
    <citation type="journal article" date="2018" name="Nat. Genet.">
        <title>Extensive intraspecific gene order and gene structural variations between Mo17 and other maize genomes.</title>
        <authorList>
            <person name="Sun S."/>
            <person name="Zhou Y."/>
            <person name="Chen J."/>
            <person name="Shi J."/>
            <person name="Zhao H."/>
            <person name="Zhao H."/>
            <person name="Song W."/>
            <person name="Zhang M."/>
            <person name="Cui Y."/>
            <person name="Dong X."/>
            <person name="Liu H."/>
            <person name="Ma X."/>
            <person name="Jiao Y."/>
            <person name="Wang B."/>
            <person name="Wei X."/>
            <person name="Stein J.C."/>
            <person name="Glaubitz J.C."/>
            <person name="Lu F."/>
            <person name="Yu G."/>
            <person name="Liang C."/>
            <person name="Fengler K."/>
            <person name="Li B."/>
            <person name="Rafalski A."/>
            <person name="Schnable P.S."/>
            <person name="Ware D.H."/>
            <person name="Buckler E.S."/>
            <person name="Lai J."/>
        </authorList>
    </citation>
    <scope>NUCLEOTIDE SEQUENCE [LARGE SCALE GENOMIC DNA]</scope>
    <source>
        <strain evidence="3">cv. Missouri 17</strain>
        <tissue evidence="2">Seedling</tissue>
    </source>
</reference>
<keyword evidence="1" id="KW-1133">Transmembrane helix</keyword>
<keyword evidence="1" id="KW-0472">Membrane</keyword>
<accession>A0A3L6EBR9</accession>
<proteinExistence type="predicted"/>
<protein>
    <submittedName>
        <fullName evidence="2">Uncharacterized protein</fullName>
    </submittedName>
</protein>
<organism evidence="2 3">
    <name type="scientific">Zea mays</name>
    <name type="common">Maize</name>
    <dbReference type="NCBI Taxonomy" id="4577"/>
    <lineage>
        <taxon>Eukaryota</taxon>
        <taxon>Viridiplantae</taxon>
        <taxon>Streptophyta</taxon>
        <taxon>Embryophyta</taxon>
        <taxon>Tracheophyta</taxon>
        <taxon>Spermatophyta</taxon>
        <taxon>Magnoliopsida</taxon>
        <taxon>Liliopsida</taxon>
        <taxon>Poales</taxon>
        <taxon>Poaceae</taxon>
        <taxon>PACMAD clade</taxon>
        <taxon>Panicoideae</taxon>
        <taxon>Andropogonodae</taxon>
        <taxon>Andropogoneae</taxon>
        <taxon>Tripsacinae</taxon>
        <taxon>Zea</taxon>
    </lineage>
</organism>
<evidence type="ECO:0000313" key="3">
    <source>
        <dbReference type="Proteomes" id="UP000251960"/>
    </source>
</evidence>
<name>A0A3L6EBR9_MAIZE</name>